<protein>
    <submittedName>
        <fullName evidence="7">Putative transcription factor interactor and regulator CCHC(Zn) family</fullName>
    </submittedName>
</protein>
<proteinExistence type="predicted"/>
<evidence type="ECO:0000256" key="5">
    <source>
        <dbReference type="SAM" id="MobiDB-lite"/>
    </source>
</evidence>
<dbReference type="InterPro" id="IPR006564">
    <property type="entry name" value="Znf_PMZ"/>
</dbReference>
<dbReference type="EMBL" id="JAAIUW010000013">
    <property type="protein sequence ID" value="KAF7802178.1"/>
    <property type="molecule type" value="Genomic_DNA"/>
</dbReference>
<dbReference type="Proteomes" id="UP000634136">
    <property type="component" value="Unassembled WGS sequence"/>
</dbReference>
<evidence type="ECO:0000256" key="3">
    <source>
        <dbReference type="ARBA" id="ARBA00022833"/>
    </source>
</evidence>
<evidence type="ECO:0000256" key="4">
    <source>
        <dbReference type="PROSITE-ProRule" id="PRU00325"/>
    </source>
</evidence>
<evidence type="ECO:0000256" key="2">
    <source>
        <dbReference type="ARBA" id="ARBA00022771"/>
    </source>
</evidence>
<reference evidence="7" key="1">
    <citation type="submission" date="2020-09" db="EMBL/GenBank/DDBJ databases">
        <title>Genome-Enabled Discovery of Anthraquinone Biosynthesis in Senna tora.</title>
        <authorList>
            <person name="Kang S.-H."/>
            <person name="Pandey R.P."/>
            <person name="Lee C.-M."/>
            <person name="Sim J.-S."/>
            <person name="Jeong J.-T."/>
            <person name="Choi B.-S."/>
            <person name="Jung M."/>
            <person name="Ginzburg D."/>
            <person name="Zhao K."/>
            <person name="Won S.Y."/>
            <person name="Oh T.-J."/>
            <person name="Yu Y."/>
            <person name="Kim N.-H."/>
            <person name="Lee O.R."/>
            <person name="Lee T.-H."/>
            <person name="Bashyal P."/>
            <person name="Kim T.-S."/>
            <person name="Lee W.-H."/>
            <person name="Kawkins C."/>
            <person name="Kim C.-K."/>
            <person name="Kim J.S."/>
            <person name="Ahn B.O."/>
            <person name="Rhee S.Y."/>
            <person name="Sohng J.K."/>
        </authorList>
    </citation>
    <scope>NUCLEOTIDE SEQUENCE</scope>
    <source>
        <tissue evidence="7">Leaf</tissue>
    </source>
</reference>
<feature type="compositionally biased region" description="Polar residues" evidence="5">
    <location>
        <begin position="140"/>
        <end position="165"/>
    </location>
</feature>
<accession>A0A834SEL2</accession>
<dbReference type="GO" id="GO:0008270">
    <property type="term" value="F:zinc ion binding"/>
    <property type="evidence" value="ECO:0007669"/>
    <property type="project" value="UniProtKB-KW"/>
</dbReference>
<gene>
    <name evidence="7" type="ORF">G2W53_041289</name>
</gene>
<dbReference type="OrthoDB" id="1431253at2759"/>
<dbReference type="AlphaFoldDB" id="A0A834SEL2"/>
<keyword evidence="8" id="KW-1185">Reference proteome</keyword>
<evidence type="ECO:0000313" key="8">
    <source>
        <dbReference type="Proteomes" id="UP000634136"/>
    </source>
</evidence>
<organism evidence="7 8">
    <name type="scientific">Senna tora</name>
    <dbReference type="NCBI Taxonomy" id="362788"/>
    <lineage>
        <taxon>Eukaryota</taxon>
        <taxon>Viridiplantae</taxon>
        <taxon>Streptophyta</taxon>
        <taxon>Embryophyta</taxon>
        <taxon>Tracheophyta</taxon>
        <taxon>Spermatophyta</taxon>
        <taxon>Magnoliopsida</taxon>
        <taxon>eudicotyledons</taxon>
        <taxon>Gunneridae</taxon>
        <taxon>Pentapetalae</taxon>
        <taxon>rosids</taxon>
        <taxon>fabids</taxon>
        <taxon>Fabales</taxon>
        <taxon>Fabaceae</taxon>
        <taxon>Caesalpinioideae</taxon>
        <taxon>Cassia clade</taxon>
        <taxon>Senna</taxon>
    </lineage>
</organism>
<evidence type="ECO:0000256" key="1">
    <source>
        <dbReference type="ARBA" id="ARBA00022723"/>
    </source>
</evidence>
<keyword evidence="1" id="KW-0479">Metal-binding</keyword>
<dbReference type="InterPro" id="IPR007527">
    <property type="entry name" value="Znf_SWIM"/>
</dbReference>
<evidence type="ECO:0000313" key="7">
    <source>
        <dbReference type="EMBL" id="KAF7802178.1"/>
    </source>
</evidence>
<sequence>MERWSKNRRDAERLPSQAMLPKIRKRIDKEIQELGKWLPRWAGEKRYEVECGCRKWILTGIPCAHAISFINHMKEKPEDYIPSYYWTEHYKICYHPVVNPSNDPNMWPPTSYDDVLPPPYRKPTGRPKKRIRKENDEQTKSASSMSLKGSTQRCGTCGKQGQNKRSCVPSSQQPSSSSIAKKLTQRCPRAKEWE</sequence>
<feature type="compositionally biased region" description="Low complexity" evidence="5">
    <location>
        <begin position="169"/>
        <end position="178"/>
    </location>
</feature>
<dbReference type="PANTHER" id="PTHR31973:SF187">
    <property type="entry name" value="MUTATOR TRANSPOSASE MUDRA PROTEIN"/>
    <property type="match status" value="1"/>
</dbReference>
<dbReference type="Pfam" id="PF04434">
    <property type="entry name" value="SWIM"/>
    <property type="match status" value="1"/>
</dbReference>
<evidence type="ECO:0000259" key="6">
    <source>
        <dbReference type="PROSITE" id="PS50966"/>
    </source>
</evidence>
<feature type="compositionally biased region" description="Basic residues" evidence="5">
    <location>
        <begin position="123"/>
        <end position="132"/>
    </location>
</feature>
<comment type="caution">
    <text evidence="7">The sequence shown here is derived from an EMBL/GenBank/DDBJ whole genome shotgun (WGS) entry which is preliminary data.</text>
</comment>
<keyword evidence="3" id="KW-0862">Zinc</keyword>
<feature type="domain" description="SWIM-type" evidence="6">
    <location>
        <begin position="36"/>
        <end position="74"/>
    </location>
</feature>
<dbReference type="PANTHER" id="PTHR31973">
    <property type="entry name" value="POLYPROTEIN, PUTATIVE-RELATED"/>
    <property type="match status" value="1"/>
</dbReference>
<keyword evidence="2 4" id="KW-0863">Zinc-finger</keyword>
<dbReference type="SMART" id="SM00575">
    <property type="entry name" value="ZnF_PMZ"/>
    <property type="match status" value="1"/>
</dbReference>
<dbReference type="PROSITE" id="PS50966">
    <property type="entry name" value="ZF_SWIM"/>
    <property type="match status" value="1"/>
</dbReference>
<feature type="region of interest" description="Disordered" evidence="5">
    <location>
        <begin position="109"/>
        <end position="194"/>
    </location>
</feature>
<name>A0A834SEL2_9FABA</name>